<dbReference type="Pfam" id="PF22578">
    <property type="entry name" value="GGR_cat"/>
    <property type="match status" value="1"/>
</dbReference>
<keyword evidence="4" id="KW-0560">Oxidoreductase</keyword>
<dbReference type="Gene3D" id="3.30.9.10">
    <property type="entry name" value="D-Amino Acid Oxidase, subunit A, domain 2"/>
    <property type="match status" value="1"/>
</dbReference>
<sequence>MEYDVVVVGAGPAGLMAARKIAEKGFSVLILEKDKDLGLRACAEAVSANAFDTAEISPSPSLISNKIDGAYVFPPDENKVVKISGENYKGYILNKSLFLYALASKAVAAGCNIKMQSEVINVELSNNKATSVIYKEKNEIKKVNLKYLVGADGTNSIVARSCGFDLSNYEIIPTIQYVMVNCNIPEKNMIRIYLGNEVAPLGYAWIFAKNEYIANVGIGVRGKTAKVYLDKFIENHKEFFKNAKIIKEGGGGVPIGGQLKEIVKENIVLCGDAAGQVIPLTGGGIRSSMEAGKIAGEVIAKALEEKDITILKEYPKRYEDPWGMRISKSLKVLRIFEKLSDDDMNMLAELISGDDVVDLANGLDIKRVARKLMSHPIFAIKIASKILSS</sequence>
<proteinExistence type="predicted"/>
<dbReference type="PANTHER" id="PTHR42685:SF18">
    <property type="entry name" value="DIGERANYLGERANYLGLYCEROPHOSPHOLIPID REDUCTASE"/>
    <property type="match status" value="1"/>
</dbReference>
<evidence type="ECO:0000256" key="2">
    <source>
        <dbReference type="ARBA" id="ARBA00022630"/>
    </source>
</evidence>
<dbReference type="InterPro" id="IPR054715">
    <property type="entry name" value="GGR_cat"/>
</dbReference>
<comment type="caution">
    <text evidence="10">The sequence shown here is derived from an EMBL/GenBank/DDBJ whole genome shotgun (WGS) entry which is preliminary data.</text>
</comment>
<keyword evidence="2" id="KW-0285">Flavoprotein</keyword>
<organism evidence="10 12">
    <name type="scientific">Thermoproteota archaeon</name>
    <dbReference type="NCBI Taxonomy" id="2056631"/>
    <lineage>
        <taxon>Archaea</taxon>
        <taxon>Thermoproteota</taxon>
    </lineage>
</organism>
<evidence type="ECO:0000256" key="5">
    <source>
        <dbReference type="ARBA" id="ARBA00023098"/>
    </source>
</evidence>
<dbReference type="SUPFAM" id="SSF51905">
    <property type="entry name" value="FAD/NAD(P)-binding domain"/>
    <property type="match status" value="1"/>
</dbReference>
<reference evidence="10 12" key="1">
    <citation type="journal article" date="2019" name="Nat. Microbiol.">
        <title>Expanding anaerobic alkane metabolism in the domain of Archaea.</title>
        <authorList>
            <person name="Wang Y."/>
            <person name="Wegener G."/>
            <person name="Hou J."/>
            <person name="Wang F."/>
            <person name="Xiao X."/>
        </authorList>
    </citation>
    <scope>NUCLEOTIDE SEQUENCE [LARGE SCALE GENOMIC DNA]</scope>
    <source>
        <strain evidence="10">WYZ-LMO11</strain>
    </source>
</reference>
<dbReference type="Pfam" id="PF13450">
    <property type="entry name" value="NAD_binding_8"/>
    <property type="match status" value="1"/>
</dbReference>
<evidence type="ECO:0000256" key="1">
    <source>
        <dbReference type="ARBA" id="ARBA00022516"/>
    </source>
</evidence>
<dbReference type="InterPro" id="IPR036188">
    <property type="entry name" value="FAD/NAD-bd_sf"/>
</dbReference>
<keyword evidence="6" id="KW-0594">Phospholipid biosynthesis</keyword>
<protein>
    <submittedName>
        <fullName evidence="9">NAD(P)/FAD-dependent oxidoreductase</fullName>
    </submittedName>
</protein>
<evidence type="ECO:0000259" key="8">
    <source>
        <dbReference type="Pfam" id="PF22578"/>
    </source>
</evidence>
<dbReference type="Proteomes" id="UP000317265">
    <property type="component" value="Unassembled WGS sequence"/>
</dbReference>
<dbReference type="GO" id="GO:0016628">
    <property type="term" value="F:oxidoreductase activity, acting on the CH-CH group of donors, NAD or NADP as acceptor"/>
    <property type="evidence" value="ECO:0007669"/>
    <property type="project" value="InterPro"/>
</dbReference>
<evidence type="ECO:0000313" key="9">
    <source>
        <dbReference type="EMBL" id="RZN55361.1"/>
    </source>
</evidence>
<evidence type="ECO:0000313" key="12">
    <source>
        <dbReference type="Proteomes" id="UP000317265"/>
    </source>
</evidence>
<dbReference type="EMBL" id="RXIH01000045">
    <property type="protein sequence ID" value="RZN55361.1"/>
    <property type="molecule type" value="Genomic_DNA"/>
</dbReference>
<dbReference type="GO" id="GO:0008654">
    <property type="term" value="P:phospholipid biosynthetic process"/>
    <property type="evidence" value="ECO:0007669"/>
    <property type="project" value="UniProtKB-KW"/>
</dbReference>
<accession>A0A523BCV3</accession>
<dbReference type="Gene3D" id="3.50.50.60">
    <property type="entry name" value="FAD/NAD(P)-binding domain"/>
    <property type="match status" value="1"/>
</dbReference>
<keyword evidence="3" id="KW-0274">FAD</keyword>
<dbReference type="InterPro" id="IPR011777">
    <property type="entry name" value="Geranylgeranyl_Rdtase_fam"/>
</dbReference>
<evidence type="ECO:0000256" key="4">
    <source>
        <dbReference type="ARBA" id="ARBA00023002"/>
    </source>
</evidence>
<dbReference type="AlphaFoldDB" id="A0A523BCV3"/>
<keyword evidence="1" id="KW-0444">Lipid biosynthesis</keyword>
<dbReference type="EMBL" id="QNVI01000042">
    <property type="protein sequence ID" value="TDA38786.1"/>
    <property type="molecule type" value="Genomic_DNA"/>
</dbReference>
<dbReference type="InterPro" id="IPR050407">
    <property type="entry name" value="Geranylgeranyl_reductase"/>
</dbReference>
<feature type="domain" description="Digeranylgeranylglycerophospholipid reductase catalytic" evidence="8">
    <location>
        <begin position="172"/>
        <end position="253"/>
    </location>
</feature>
<evidence type="ECO:0000313" key="11">
    <source>
        <dbReference type="Proteomes" id="UP000316080"/>
    </source>
</evidence>
<keyword evidence="5" id="KW-0443">Lipid metabolism</keyword>
<evidence type="ECO:0000256" key="3">
    <source>
        <dbReference type="ARBA" id="ARBA00022827"/>
    </source>
</evidence>
<dbReference type="PRINTS" id="PR00420">
    <property type="entry name" value="RNGMNOXGNASE"/>
</dbReference>
<dbReference type="Proteomes" id="UP000316080">
    <property type="component" value="Unassembled WGS sequence"/>
</dbReference>
<evidence type="ECO:0000256" key="7">
    <source>
        <dbReference type="ARBA" id="ARBA00023264"/>
    </source>
</evidence>
<dbReference type="NCBIfam" id="TIGR02032">
    <property type="entry name" value="GG-red-SF"/>
    <property type="match status" value="1"/>
</dbReference>
<dbReference type="PANTHER" id="PTHR42685">
    <property type="entry name" value="GERANYLGERANYL DIPHOSPHATE REDUCTASE"/>
    <property type="match status" value="1"/>
</dbReference>
<name>A0A523BCV3_9CREN</name>
<evidence type="ECO:0000256" key="6">
    <source>
        <dbReference type="ARBA" id="ARBA00023209"/>
    </source>
</evidence>
<reference evidence="9 11" key="2">
    <citation type="journal article" date="2019" name="Nat. Microbiol.">
        <title>Wide diversity of methane and short-chain alkane metabolisms in uncultured archaea.</title>
        <authorList>
            <person name="Borrel G."/>
            <person name="Adam P.S."/>
            <person name="McKay L.J."/>
            <person name="Chen L.X."/>
            <person name="Sierra-Garcia I.N."/>
            <person name="Sieber C.M."/>
            <person name="Letourneur Q."/>
            <person name="Ghozlane A."/>
            <person name="Andersen G.L."/>
            <person name="Li W.J."/>
            <person name="Hallam S.J."/>
            <person name="Muyzer G."/>
            <person name="de Oliveira V.M."/>
            <person name="Inskeep W.P."/>
            <person name="Banfield J.F."/>
            <person name="Gribaldo S."/>
        </authorList>
    </citation>
    <scope>NUCLEOTIDE SEQUENCE [LARGE SCALE GENOMIC DNA]</scope>
    <source>
        <strain evidence="9">Verst-YHS</strain>
    </source>
</reference>
<gene>
    <name evidence="10" type="ORF">DSO09_03635</name>
    <name evidence="9" type="ORF">EF809_05650</name>
</gene>
<evidence type="ECO:0000313" key="10">
    <source>
        <dbReference type="EMBL" id="TDA38786.1"/>
    </source>
</evidence>
<keyword evidence="7" id="KW-1208">Phospholipid metabolism</keyword>